<dbReference type="EMBL" id="MLYV02000970">
    <property type="protein sequence ID" value="PSR74668.1"/>
    <property type="molecule type" value="Genomic_DNA"/>
</dbReference>
<dbReference type="AlphaFoldDB" id="A0A2R6NQ76"/>
<keyword evidence="2" id="KW-1185">Reference proteome</keyword>
<evidence type="ECO:0000313" key="1">
    <source>
        <dbReference type="EMBL" id="PSR74668.1"/>
    </source>
</evidence>
<accession>A0A2R6NQ76</accession>
<gene>
    <name evidence="1" type="ORF">PHLCEN_2v9659</name>
</gene>
<reference evidence="1 2" key="1">
    <citation type="submission" date="2018-02" db="EMBL/GenBank/DDBJ databases">
        <title>Genome sequence of the basidiomycete white-rot fungus Phlebia centrifuga.</title>
        <authorList>
            <person name="Granchi Z."/>
            <person name="Peng M."/>
            <person name="de Vries R.P."/>
            <person name="Hilden K."/>
            <person name="Makela M.R."/>
            <person name="Grigoriev I."/>
            <person name="Riley R."/>
        </authorList>
    </citation>
    <scope>NUCLEOTIDE SEQUENCE [LARGE SCALE GENOMIC DNA]</scope>
    <source>
        <strain evidence="1 2">FBCC195</strain>
    </source>
</reference>
<protein>
    <submittedName>
        <fullName evidence="1">Uncharacterized protein</fullName>
    </submittedName>
</protein>
<comment type="caution">
    <text evidence="1">The sequence shown here is derived from an EMBL/GenBank/DDBJ whole genome shotgun (WGS) entry which is preliminary data.</text>
</comment>
<proteinExistence type="predicted"/>
<evidence type="ECO:0000313" key="2">
    <source>
        <dbReference type="Proteomes" id="UP000186601"/>
    </source>
</evidence>
<dbReference type="Proteomes" id="UP000186601">
    <property type="component" value="Unassembled WGS sequence"/>
</dbReference>
<organism evidence="1 2">
    <name type="scientific">Hermanssonia centrifuga</name>
    <dbReference type="NCBI Taxonomy" id="98765"/>
    <lineage>
        <taxon>Eukaryota</taxon>
        <taxon>Fungi</taxon>
        <taxon>Dikarya</taxon>
        <taxon>Basidiomycota</taxon>
        <taxon>Agaricomycotina</taxon>
        <taxon>Agaricomycetes</taxon>
        <taxon>Polyporales</taxon>
        <taxon>Meruliaceae</taxon>
        <taxon>Hermanssonia</taxon>
    </lineage>
</organism>
<sequence length="80" mass="8261">MPLPGEGIASPLARGTLGKACSRPFRLPGKAAPALFTGEGEAAAGGWLGVGLVWLRVGWLGKGLILKTHSSEAAKQRRIV</sequence>
<name>A0A2R6NQ76_9APHY</name>